<keyword evidence="1" id="KW-0472">Membrane</keyword>
<sequence>MTKQKKVNLIPLIVSLVIIGLLIYFIKPNKFITYAKAKLGRQNNVLIYELPKNNDNSKELKANLNKFLIDRGISGTAYEDSKAEYYVTITPLDVNPNTEKSFGFIEIQPEDFYKKVYNARQVYFTRTLKIIE</sequence>
<organism evidence="2 3">
    <name type="scientific">candidate division WWE3 bacterium CG10_big_fil_rev_8_21_14_0_10_32_10</name>
    <dbReference type="NCBI Taxonomy" id="1975090"/>
    <lineage>
        <taxon>Bacteria</taxon>
        <taxon>Katanobacteria</taxon>
    </lineage>
</organism>
<evidence type="ECO:0000256" key="1">
    <source>
        <dbReference type="SAM" id="Phobius"/>
    </source>
</evidence>
<feature type="transmembrane region" description="Helical" evidence="1">
    <location>
        <begin position="7"/>
        <end position="26"/>
    </location>
</feature>
<reference evidence="2 3" key="1">
    <citation type="submission" date="2017-09" db="EMBL/GenBank/DDBJ databases">
        <title>Depth-based differentiation of microbial function through sediment-hosted aquifers and enrichment of novel symbionts in the deep terrestrial subsurface.</title>
        <authorList>
            <person name="Probst A.J."/>
            <person name="Ladd B."/>
            <person name="Jarett J.K."/>
            <person name="Geller-Mcgrath D.E."/>
            <person name="Sieber C.M."/>
            <person name="Emerson J.B."/>
            <person name="Anantharaman K."/>
            <person name="Thomas B.C."/>
            <person name="Malmstrom R."/>
            <person name="Stieglmeier M."/>
            <person name="Klingl A."/>
            <person name="Woyke T."/>
            <person name="Ryan C.M."/>
            <person name="Banfield J.F."/>
        </authorList>
    </citation>
    <scope>NUCLEOTIDE SEQUENCE [LARGE SCALE GENOMIC DNA]</scope>
    <source>
        <strain evidence="2">CG10_big_fil_rev_8_21_14_0_10_32_10</strain>
    </source>
</reference>
<dbReference type="Proteomes" id="UP000230214">
    <property type="component" value="Unassembled WGS sequence"/>
</dbReference>
<dbReference type="AlphaFoldDB" id="A0A2H0RAC3"/>
<comment type="caution">
    <text evidence="2">The sequence shown here is derived from an EMBL/GenBank/DDBJ whole genome shotgun (WGS) entry which is preliminary data.</text>
</comment>
<name>A0A2H0RAC3_UNCKA</name>
<gene>
    <name evidence="2" type="ORF">COV24_02705</name>
</gene>
<keyword evidence="1" id="KW-0812">Transmembrane</keyword>
<accession>A0A2H0RAC3</accession>
<keyword evidence="1" id="KW-1133">Transmembrane helix</keyword>
<evidence type="ECO:0000313" key="2">
    <source>
        <dbReference type="EMBL" id="PIR43427.1"/>
    </source>
</evidence>
<dbReference type="EMBL" id="PCXU01000024">
    <property type="protein sequence ID" value="PIR43427.1"/>
    <property type="molecule type" value="Genomic_DNA"/>
</dbReference>
<evidence type="ECO:0000313" key="3">
    <source>
        <dbReference type="Proteomes" id="UP000230214"/>
    </source>
</evidence>
<proteinExistence type="predicted"/>
<protein>
    <submittedName>
        <fullName evidence="2">Uncharacterized protein</fullName>
    </submittedName>
</protein>